<accession>A0A498BWP1</accession>
<evidence type="ECO:0000256" key="1">
    <source>
        <dbReference type="SAM" id="Phobius"/>
    </source>
</evidence>
<reference evidence="2 3" key="1">
    <citation type="journal article" date="2015" name="Stand. Genomic Sci.">
        <title>Genomic Encyclopedia of Bacterial and Archaeal Type Strains, Phase III: the genomes of soil and plant-associated and newly described type strains.</title>
        <authorList>
            <person name="Whitman W.B."/>
            <person name="Woyke T."/>
            <person name="Klenk H.P."/>
            <person name="Zhou Y."/>
            <person name="Lilburn T.G."/>
            <person name="Beck B.J."/>
            <person name="De Vos P."/>
            <person name="Vandamme P."/>
            <person name="Eisen J.A."/>
            <person name="Garrity G."/>
            <person name="Hugenholtz P."/>
            <person name="Kyrpides N.C."/>
        </authorList>
    </citation>
    <scope>NUCLEOTIDE SEQUENCE [LARGE SCALE GENOMIC DNA]</scope>
    <source>
        <strain evidence="2 3">S2T63</strain>
    </source>
</reference>
<keyword evidence="1" id="KW-0472">Membrane</keyword>
<keyword evidence="3" id="KW-1185">Reference proteome</keyword>
<dbReference type="Proteomes" id="UP000273158">
    <property type="component" value="Unassembled WGS sequence"/>
</dbReference>
<dbReference type="AlphaFoldDB" id="A0A498BWP1"/>
<dbReference type="EMBL" id="RCDB01000003">
    <property type="protein sequence ID" value="RLK47419.1"/>
    <property type="molecule type" value="Genomic_DNA"/>
</dbReference>
<feature type="transmembrane region" description="Helical" evidence="1">
    <location>
        <begin position="51"/>
        <end position="71"/>
    </location>
</feature>
<keyword evidence="1" id="KW-0812">Transmembrane</keyword>
<evidence type="ECO:0000313" key="3">
    <source>
        <dbReference type="Proteomes" id="UP000273158"/>
    </source>
</evidence>
<evidence type="ECO:0000313" key="2">
    <source>
        <dbReference type="EMBL" id="RLK47419.1"/>
    </source>
</evidence>
<gene>
    <name evidence="2" type="ORF">C7474_1998</name>
</gene>
<organism evidence="2 3">
    <name type="scientific">Microbacterium telephonicum</name>
    <dbReference type="NCBI Taxonomy" id="1714841"/>
    <lineage>
        <taxon>Bacteria</taxon>
        <taxon>Bacillati</taxon>
        <taxon>Actinomycetota</taxon>
        <taxon>Actinomycetes</taxon>
        <taxon>Micrococcales</taxon>
        <taxon>Microbacteriaceae</taxon>
        <taxon>Microbacterium</taxon>
    </lineage>
</organism>
<name>A0A498BWP1_9MICO</name>
<sequence>MHVARSVGHNGGVTLPELAPRRTYGAVIATWVVAAVLAVVVGALAPTEARAEWMAVAMGLAFIVAFALNLATGRSQGFVPRMAASVLGALVVMGLIGAGLGLATLVGAAV</sequence>
<feature type="transmembrane region" description="Helical" evidence="1">
    <location>
        <begin position="24"/>
        <end position="45"/>
    </location>
</feature>
<feature type="transmembrane region" description="Helical" evidence="1">
    <location>
        <begin position="83"/>
        <end position="109"/>
    </location>
</feature>
<proteinExistence type="predicted"/>
<protein>
    <submittedName>
        <fullName evidence="2">Uncharacterized protein</fullName>
    </submittedName>
</protein>
<comment type="caution">
    <text evidence="2">The sequence shown here is derived from an EMBL/GenBank/DDBJ whole genome shotgun (WGS) entry which is preliminary data.</text>
</comment>
<keyword evidence="1" id="KW-1133">Transmembrane helix</keyword>